<gene>
    <name evidence="2" type="ORF">E6C27_scaffold261G00780</name>
</gene>
<comment type="caution">
    <text evidence="2">The sequence shown here is derived from an EMBL/GenBank/DDBJ whole genome shotgun (WGS) entry which is preliminary data.</text>
</comment>
<dbReference type="AlphaFoldDB" id="A0A5A7SQR6"/>
<dbReference type="EMBL" id="SSTE01020856">
    <property type="protein sequence ID" value="KAA0033532.1"/>
    <property type="molecule type" value="Genomic_DNA"/>
</dbReference>
<evidence type="ECO:0000256" key="1">
    <source>
        <dbReference type="SAM" id="Phobius"/>
    </source>
</evidence>
<dbReference type="Pfam" id="PF02992">
    <property type="entry name" value="Transposase_21"/>
    <property type="match status" value="1"/>
</dbReference>
<keyword evidence="1" id="KW-0812">Transmembrane</keyword>
<sequence length="138" mass="15766">MRVGYVGKNGISDAPSDVVVIVSGIHLFLTFFVSTSFLASGNPRFLVVQFFQLHAALLWAINDFPTYSDLSGWSRKGYWACPICMDDRSLFVIRGKISFMGHQCYLLENRVWCRNRLHNGKVERRPPPMVMNGHEILE</sequence>
<evidence type="ECO:0000313" key="3">
    <source>
        <dbReference type="Proteomes" id="UP000321393"/>
    </source>
</evidence>
<organism evidence="2 3">
    <name type="scientific">Cucumis melo var. makuwa</name>
    <name type="common">Oriental melon</name>
    <dbReference type="NCBI Taxonomy" id="1194695"/>
    <lineage>
        <taxon>Eukaryota</taxon>
        <taxon>Viridiplantae</taxon>
        <taxon>Streptophyta</taxon>
        <taxon>Embryophyta</taxon>
        <taxon>Tracheophyta</taxon>
        <taxon>Spermatophyta</taxon>
        <taxon>Magnoliopsida</taxon>
        <taxon>eudicotyledons</taxon>
        <taxon>Gunneridae</taxon>
        <taxon>Pentapetalae</taxon>
        <taxon>rosids</taxon>
        <taxon>fabids</taxon>
        <taxon>Cucurbitales</taxon>
        <taxon>Cucurbitaceae</taxon>
        <taxon>Benincaseae</taxon>
        <taxon>Cucumis</taxon>
    </lineage>
</organism>
<dbReference type="InterPro" id="IPR004242">
    <property type="entry name" value="Transposase_21"/>
</dbReference>
<protein>
    <submittedName>
        <fullName evidence="2">Uncharacterized protein</fullName>
    </submittedName>
</protein>
<dbReference type="Proteomes" id="UP000321393">
    <property type="component" value="Unassembled WGS sequence"/>
</dbReference>
<feature type="transmembrane region" description="Helical" evidence="1">
    <location>
        <begin position="18"/>
        <end position="38"/>
    </location>
</feature>
<name>A0A5A7SQR6_CUCMM</name>
<reference evidence="2 3" key="1">
    <citation type="submission" date="2019-08" db="EMBL/GenBank/DDBJ databases">
        <title>Draft genome sequences of two oriental melons (Cucumis melo L. var makuwa).</title>
        <authorList>
            <person name="Kwon S.-Y."/>
        </authorList>
    </citation>
    <scope>NUCLEOTIDE SEQUENCE [LARGE SCALE GENOMIC DNA]</scope>
    <source>
        <strain evidence="3">cv. SW 3</strain>
        <tissue evidence="2">Leaf</tissue>
    </source>
</reference>
<keyword evidence="1" id="KW-1133">Transmembrane helix</keyword>
<dbReference type="PANTHER" id="PTHR10775:SF185">
    <property type="entry name" value="OS08G0208400 PROTEIN"/>
    <property type="match status" value="1"/>
</dbReference>
<keyword evidence="1" id="KW-0472">Membrane</keyword>
<accession>A0A5A7SQR6</accession>
<dbReference type="PANTHER" id="PTHR10775">
    <property type="entry name" value="OS08G0208400 PROTEIN"/>
    <property type="match status" value="1"/>
</dbReference>
<proteinExistence type="predicted"/>
<evidence type="ECO:0000313" key="2">
    <source>
        <dbReference type="EMBL" id="KAA0033532.1"/>
    </source>
</evidence>